<evidence type="ECO:0000256" key="4">
    <source>
        <dbReference type="ARBA" id="ARBA00022490"/>
    </source>
</evidence>
<dbReference type="PANTHER" id="PTHR21237">
    <property type="entry name" value="GRPE PROTEIN"/>
    <property type="match status" value="1"/>
</dbReference>
<dbReference type="SUPFAM" id="SSF51064">
    <property type="entry name" value="Head domain of nucleotide exchange factor GrpE"/>
    <property type="match status" value="1"/>
</dbReference>
<keyword evidence="6 10" id="KW-0143">Chaperone</keyword>
<dbReference type="PANTHER" id="PTHR21237:SF23">
    <property type="entry name" value="GRPE PROTEIN HOMOLOG, MITOCHONDRIAL"/>
    <property type="match status" value="1"/>
</dbReference>
<evidence type="ECO:0000313" key="13">
    <source>
        <dbReference type="EMBL" id="QOQ86964.1"/>
    </source>
</evidence>
<name>A0A7M1LFW9_9BACT</name>
<dbReference type="HAMAP" id="MF_01151">
    <property type="entry name" value="GrpE"/>
    <property type="match status" value="1"/>
</dbReference>
<dbReference type="NCBIfam" id="NF010738">
    <property type="entry name" value="PRK14140.1"/>
    <property type="match status" value="1"/>
</dbReference>
<organism evidence="13 14">
    <name type="scientific">Campylobacter corcagiensis</name>
    <dbReference type="NCBI Taxonomy" id="1448857"/>
    <lineage>
        <taxon>Bacteria</taxon>
        <taxon>Pseudomonadati</taxon>
        <taxon>Campylobacterota</taxon>
        <taxon>Epsilonproteobacteria</taxon>
        <taxon>Campylobacterales</taxon>
        <taxon>Campylobacteraceae</taxon>
        <taxon>Campylobacter</taxon>
    </lineage>
</organism>
<dbReference type="RefSeq" id="WP_025803320.1">
    <property type="nucleotide sequence ID" value="NZ_CP053842.1"/>
</dbReference>
<accession>A0A7M1LFW9</accession>
<reference evidence="13 14" key="1">
    <citation type="submission" date="2020-10" db="EMBL/GenBank/DDBJ databases">
        <title>Campylobacter and Helicobacter PacBio genomes.</title>
        <authorList>
            <person name="Lane C."/>
        </authorList>
    </citation>
    <scope>NUCLEOTIDE SEQUENCE [LARGE SCALE GENOMIC DNA]</scope>
    <source>
        <strain evidence="13 14">2016D-0077</strain>
    </source>
</reference>
<evidence type="ECO:0000256" key="7">
    <source>
        <dbReference type="ARBA" id="ARBA00053401"/>
    </source>
</evidence>
<dbReference type="AlphaFoldDB" id="A0A7M1LFW9"/>
<dbReference type="GO" id="GO:0051087">
    <property type="term" value="F:protein-folding chaperone binding"/>
    <property type="evidence" value="ECO:0007669"/>
    <property type="project" value="InterPro"/>
</dbReference>
<dbReference type="GO" id="GO:0042803">
    <property type="term" value="F:protein homodimerization activity"/>
    <property type="evidence" value="ECO:0007669"/>
    <property type="project" value="InterPro"/>
</dbReference>
<proteinExistence type="inferred from homology"/>
<evidence type="ECO:0000256" key="10">
    <source>
        <dbReference type="HAMAP-Rule" id="MF_01151"/>
    </source>
</evidence>
<evidence type="ECO:0000313" key="14">
    <source>
        <dbReference type="Proteomes" id="UP000594749"/>
    </source>
</evidence>
<keyword evidence="4 10" id="KW-0963">Cytoplasm</keyword>
<comment type="subunit">
    <text evidence="3 10">Homodimer.</text>
</comment>
<evidence type="ECO:0000256" key="5">
    <source>
        <dbReference type="ARBA" id="ARBA00023016"/>
    </source>
</evidence>
<feature type="compositionally biased region" description="Acidic residues" evidence="12">
    <location>
        <begin position="7"/>
        <end position="24"/>
    </location>
</feature>
<evidence type="ECO:0000256" key="12">
    <source>
        <dbReference type="SAM" id="MobiDB-lite"/>
    </source>
</evidence>
<dbReference type="PRINTS" id="PR00773">
    <property type="entry name" value="GRPEPROTEIN"/>
</dbReference>
<protein>
    <recommendedName>
        <fullName evidence="8 10">Protein GrpE</fullName>
    </recommendedName>
    <alternativeName>
        <fullName evidence="9 10">HSP-70 cofactor</fullName>
    </alternativeName>
</protein>
<dbReference type="InterPro" id="IPR009012">
    <property type="entry name" value="GrpE_head"/>
</dbReference>
<dbReference type="Gene3D" id="3.90.20.20">
    <property type="match status" value="1"/>
</dbReference>
<dbReference type="InterPro" id="IPR000740">
    <property type="entry name" value="GrpE"/>
</dbReference>
<dbReference type="SUPFAM" id="SSF58014">
    <property type="entry name" value="Coiled-coil domain of nucleotide exchange factor GrpE"/>
    <property type="match status" value="1"/>
</dbReference>
<sequence>MKKEDIENLENSEENLENLEDSEAEISQTQSELDKLQNEFSELTDKFYRANADFENMKKRLEREKSVAVEYASEKFAKDLLPIVDALEEAIKIEVGDNELARRIEDGVERCLDIFLETFKKYGIEQVENSGEANPEFHNAINLVESKEHEKGEIVDVYQKGYKFKDRVLRASMVSVAK</sequence>
<comment type="subcellular location">
    <subcellularLocation>
        <location evidence="1 10">Cytoplasm</location>
    </subcellularLocation>
</comment>
<dbReference type="InterPro" id="IPR013805">
    <property type="entry name" value="GrpE_CC"/>
</dbReference>
<evidence type="ECO:0000256" key="2">
    <source>
        <dbReference type="ARBA" id="ARBA00009054"/>
    </source>
</evidence>
<evidence type="ECO:0000256" key="1">
    <source>
        <dbReference type="ARBA" id="ARBA00004496"/>
    </source>
</evidence>
<dbReference type="OrthoDB" id="9789811at2"/>
<dbReference type="FunFam" id="2.30.22.10:FF:000001">
    <property type="entry name" value="Protein GrpE"/>
    <property type="match status" value="1"/>
</dbReference>
<gene>
    <name evidence="10 13" type="primary">grpE</name>
    <name evidence="13" type="ORF">IMC76_07055</name>
</gene>
<evidence type="ECO:0000256" key="8">
    <source>
        <dbReference type="ARBA" id="ARBA00072274"/>
    </source>
</evidence>
<dbReference type="Pfam" id="PF01025">
    <property type="entry name" value="GrpE"/>
    <property type="match status" value="1"/>
</dbReference>
<dbReference type="GO" id="GO:0005829">
    <property type="term" value="C:cytosol"/>
    <property type="evidence" value="ECO:0007669"/>
    <property type="project" value="TreeGrafter"/>
</dbReference>
<dbReference type="Gene3D" id="2.30.22.10">
    <property type="entry name" value="Head domain of nucleotide exchange factor GrpE"/>
    <property type="match status" value="1"/>
</dbReference>
<dbReference type="GO" id="GO:0006457">
    <property type="term" value="P:protein folding"/>
    <property type="evidence" value="ECO:0007669"/>
    <property type="project" value="InterPro"/>
</dbReference>
<dbReference type="GO" id="GO:0051082">
    <property type="term" value="F:unfolded protein binding"/>
    <property type="evidence" value="ECO:0007669"/>
    <property type="project" value="TreeGrafter"/>
</dbReference>
<dbReference type="GO" id="GO:0000774">
    <property type="term" value="F:adenyl-nucleotide exchange factor activity"/>
    <property type="evidence" value="ECO:0007669"/>
    <property type="project" value="InterPro"/>
</dbReference>
<dbReference type="EMBL" id="CP063078">
    <property type="protein sequence ID" value="QOQ86964.1"/>
    <property type="molecule type" value="Genomic_DNA"/>
</dbReference>
<dbReference type="Proteomes" id="UP000594749">
    <property type="component" value="Chromosome"/>
</dbReference>
<comment type="function">
    <text evidence="7 10">Participates actively in the response to hyperosmotic and heat shock by preventing the aggregation of stress-denatured proteins, in association with DnaK and GrpE. It is the nucleotide exchange factor for DnaK and may function as a thermosensor. Unfolded proteins bind initially to DnaJ; upon interaction with the DnaJ-bound protein, DnaK hydrolyzes its bound ATP, resulting in the formation of a stable complex. GrpE releases ADP from DnaK; ATP binding to DnaK triggers the release of the substrate protein, thus completing the reaction cycle. Several rounds of ATP-dependent interactions between DnaJ, DnaK and GrpE are required for fully efficient folding.</text>
</comment>
<evidence type="ECO:0000256" key="3">
    <source>
        <dbReference type="ARBA" id="ARBA00011738"/>
    </source>
</evidence>
<keyword evidence="14" id="KW-1185">Reference proteome</keyword>
<feature type="region of interest" description="Disordered" evidence="12">
    <location>
        <begin position="1"/>
        <end position="35"/>
    </location>
</feature>
<evidence type="ECO:0000256" key="11">
    <source>
        <dbReference type="RuleBase" id="RU004478"/>
    </source>
</evidence>
<evidence type="ECO:0000256" key="6">
    <source>
        <dbReference type="ARBA" id="ARBA00023186"/>
    </source>
</evidence>
<evidence type="ECO:0000256" key="9">
    <source>
        <dbReference type="ARBA" id="ARBA00076414"/>
    </source>
</evidence>
<dbReference type="CDD" id="cd00446">
    <property type="entry name" value="GrpE"/>
    <property type="match status" value="1"/>
</dbReference>
<keyword evidence="5 10" id="KW-0346">Stress response</keyword>
<comment type="similarity">
    <text evidence="2 10 11">Belongs to the GrpE family.</text>
</comment>